<dbReference type="Proteomes" id="UP000326198">
    <property type="component" value="Unassembled WGS sequence"/>
</dbReference>
<gene>
    <name evidence="1" type="ORF">BDV26DRAFT_294368</name>
</gene>
<evidence type="ECO:0008006" key="3">
    <source>
        <dbReference type="Google" id="ProtNLM"/>
    </source>
</evidence>
<dbReference type="PANTHER" id="PTHR34071:SF2">
    <property type="entry name" value="FLAVIN-NUCLEOTIDE-BINDING PROTEIN"/>
    <property type="match status" value="1"/>
</dbReference>
<sequence length="251" mass="28296">MSEEWDGPWSPTIAQGVVNNPRILHFTFPPDEGDPDYPFPTVIALVGRIDKPTESSSKADKDQLVLYAHGYIKPEMKQRLRTANETGLMVTVTASEVDGCFLAFTPFWNGYNFRSTTINGYAHSLSGEEKWEAMQLLMDDFVPGRWEGTRPTTRAEVDWAAVIRVDIDVSKSHVHTRHSFGTEDEKDLEAGAANKYWEGAIPLWRTCGSPIPGPNNKTEVPEHVRRYVETNSEPNEVFSKKIALEGYHPSR</sequence>
<dbReference type="InterPro" id="IPR012349">
    <property type="entry name" value="Split_barrel_FMN-bd"/>
</dbReference>
<dbReference type="SUPFAM" id="SSF50475">
    <property type="entry name" value="FMN-binding split barrel"/>
    <property type="match status" value="1"/>
</dbReference>
<dbReference type="PANTHER" id="PTHR34071">
    <property type="entry name" value="5-NITROIMIDAZOLE ANTIBIOTICS RESISTANCE PROTEIN, NIMA-FAMILY-RELATED PROTEIN-RELATED"/>
    <property type="match status" value="1"/>
</dbReference>
<organism evidence="1 2">
    <name type="scientific">Aspergillus bertholletiae</name>
    <dbReference type="NCBI Taxonomy" id="1226010"/>
    <lineage>
        <taxon>Eukaryota</taxon>
        <taxon>Fungi</taxon>
        <taxon>Dikarya</taxon>
        <taxon>Ascomycota</taxon>
        <taxon>Pezizomycotina</taxon>
        <taxon>Eurotiomycetes</taxon>
        <taxon>Eurotiomycetidae</taxon>
        <taxon>Eurotiales</taxon>
        <taxon>Aspergillaceae</taxon>
        <taxon>Aspergillus</taxon>
        <taxon>Aspergillus subgen. Circumdati</taxon>
    </lineage>
</organism>
<dbReference type="Gene3D" id="2.30.110.10">
    <property type="entry name" value="Electron Transport, Fmn-binding Protein, Chain A"/>
    <property type="match status" value="1"/>
</dbReference>
<name>A0A5N7B4P8_9EURO</name>
<dbReference type="InterPro" id="IPR024747">
    <property type="entry name" value="Pyridox_Oxase-rel"/>
</dbReference>
<dbReference type="Pfam" id="PF12900">
    <property type="entry name" value="Pyridox_ox_2"/>
    <property type="match status" value="1"/>
</dbReference>
<evidence type="ECO:0000313" key="1">
    <source>
        <dbReference type="EMBL" id="KAE8376138.1"/>
    </source>
</evidence>
<dbReference type="AlphaFoldDB" id="A0A5N7B4P8"/>
<accession>A0A5N7B4P8</accession>
<evidence type="ECO:0000313" key="2">
    <source>
        <dbReference type="Proteomes" id="UP000326198"/>
    </source>
</evidence>
<dbReference type="OrthoDB" id="444432at2759"/>
<reference evidence="1 2" key="1">
    <citation type="submission" date="2019-04" db="EMBL/GenBank/DDBJ databases">
        <title>Friends and foes A comparative genomics studyof 23 Aspergillus species from section Flavi.</title>
        <authorList>
            <consortium name="DOE Joint Genome Institute"/>
            <person name="Kjaerbolling I."/>
            <person name="Vesth T."/>
            <person name="Frisvad J.C."/>
            <person name="Nybo J.L."/>
            <person name="Theobald S."/>
            <person name="Kildgaard S."/>
            <person name="Isbrandt T."/>
            <person name="Kuo A."/>
            <person name="Sato A."/>
            <person name="Lyhne E.K."/>
            <person name="Kogle M.E."/>
            <person name="Wiebenga A."/>
            <person name="Kun R.S."/>
            <person name="Lubbers R.J."/>
            <person name="Makela M.R."/>
            <person name="Barry K."/>
            <person name="Chovatia M."/>
            <person name="Clum A."/>
            <person name="Daum C."/>
            <person name="Haridas S."/>
            <person name="He G."/>
            <person name="LaButti K."/>
            <person name="Lipzen A."/>
            <person name="Mondo S."/>
            <person name="Riley R."/>
            <person name="Salamov A."/>
            <person name="Simmons B.A."/>
            <person name="Magnuson J.K."/>
            <person name="Henrissat B."/>
            <person name="Mortensen U.H."/>
            <person name="Larsen T.O."/>
            <person name="Devries R.P."/>
            <person name="Grigoriev I.V."/>
            <person name="Machida M."/>
            <person name="Baker S.E."/>
            <person name="Andersen M.R."/>
        </authorList>
    </citation>
    <scope>NUCLEOTIDE SEQUENCE [LARGE SCALE GENOMIC DNA]</scope>
    <source>
        <strain evidence="1 2">IBT 29228</strain>
    </source>
</reference>
<dbReference type="EMBL" id="ML736246">
    <property type="protein sequence ID" value="KAE8376138.1"/>
    <property type="molecule type" value="Genomic_DNA"/>
</dbReference>
<protein>
    <recommendedName>
        <fullName evidence="3">FMN-binding domain-containing protein</fullName>
    </recommendedName>
</protein>
<keyword evidence="2" id="KW-1185">Reference proteome</keyword>
<proteinExistence type="predicted"/>